<keyword evidence="6" id="KW-1015">Disulfide bond</keyword>
<evidence type="ECO:0000256" key="3">
    <source>
        <dbReference type="ARBA" id="ARBA00022529"/>
    </source>
</evidence>
<dbReference type="PROSITE" id="PS51909">
    <property type="entry name" value="LYSOZYME_I"/>
    <property type="match status" value="2"/>
</dbReference>
<keyword evidence="9" id="KW-1185">Reference proteome</keyword>
<evidence type="ECO:0000256" key="5">
    <source>
        <dbReference type="ARBA" id="ARBA00022801"/>
    </source>
</evidence>
<organism evidence="8 9">
    <name type="scientific">Cordylochernes scorpioides</name>
    <dbReference type="NCBI Taxonomy" id="51811"/>
    <lineage>
        <taxon>Eukaryota</taxon>
        <taxon>Metazoa</taxon>
        <taxon>Ecdysozoa</taxon>
        <taxon>Arthropoda</taxon>
        <taxon>Chelicerata</taxon>
        <taxon>Arachnida</taxon>
        <taxon>Pseudoscorpiones</taxon>
        <taxon>Cheliferoidea</taxon>
        <taxon>Chernetidae</taxon>
        <taxon>Cordylochernes</taxon>
    </lineage>
</organism>
<dbReference type="Gene3D" id="1.10.530.10">
    <property type="match status" value="2"/>
</dbReference>
<dbReference type="PROSITE" id="PS00018">
    <property type="entry name" value="EF_HAND_1"/>
    <property type="match status" value="2"/>
</dbReference>
<evidence type="ECO:0000256" key="6">
    <source>
        <dbReference type="ARBA" id="ARBA00023157"/>
    </source>
</evidence>
<dbReference type="Proteomes" id="UP001235939">
    <property type="component" value="Chromosome X"/>
</dbReference>
<dbReference type="InterPro" id="IPR008597">
    <property type="entry name" value="Invert_lysozyme"/>
</dbReference>
<keyword evidence="4" id="KW-0081">Bacteriolytic enzyme</keyword>
<evidence type="ECO:0000313" key="8">
    <source>
        <dbReference type="EMBL" id="UYV84285.1"/>
    </source>
</evidence>
<evidence type="ECO:0000256" key="7">
    <source>
        <dbReference type="ARBA" id="ARBA00023295"/>
    </source>
</evidence>
<keyword evidence="3" id="KW-0929">Antimicrobial</keyword>
<dbReference type="PANTHER" id="PTHR11195">
    <property type="entry name" value="DESTABILASE-RELATED"/>
    <property type="match status" value="1"/>
</dbReference>
<dbReference type="CDD" id="cd16890">
    <property type="entry name" value="lyz_i"/>
    <property type="match status" value="1"/>
</dbReference>
<accession>A0ABY6LXM7</accession>
<evidence type="ECO:0000256" key="2">
    <source>
        <dbReference type="ARBA" id="ARBA00012732"/>
    </source>
</evidence>
<dbReference type="InterPro" id="IPR018247">
    <property type="entry name" value="EF_Hand_1_Ca_BS"/>
</dbReference>
<evidence type="ECO:0000256" key="4">
    <source>
        <dbReference type="ARBA" id="ARBA00022638"/>
    </source>
</evidence>
<evidence type="ECO:0000313" key="9">
    <source>
        <dbReference type="Proteomes" id="UP001235939"/>
    </source>
</evidence>
<reference evidence="8 9" key="1">
    <citation type="submission" date="2022-03" db="EMBL/GenBank/DDBJ databases">
        <title>A chromosomal length assembly of Cordylochernes scorpioides.</title>
        <authorList>
            <person name="Zeh D."/>
            <person name="Zeh J."/>
        </authorList>
    </citation>
    <scope>NUCLEOTIDE SEQUENCE [LARGE SCALE GENOMIC DNA]</scope>
    <source>
        <strain evidence="8">IN4F17</strain>
        <tissue evidence="8">Whole Body</tissue>
    </source>
</reference>
<protein>
    <recommendedName>
        <fullName evidence="2">lysozyme</fullName>
        <ecNumber evidence="2">3.2.1.17</ecNumber>
    </recommendedName>
</protein>
<dbReference type="Pfam" id="PF05497">
    <property type="entry name" value="Destabilase"/>
    <property type="match status" value="2"/>
</dbReference>
<sequence>MCAAHVECLLDKNCATATVVGYMTKYRRDCDGDGHITCQDYALIHKAGPLGCNRTWPLDSKYWRAFAKCWSARTNDGGLSGDGLLDPRNVTLRYSSIALYTRGCCPQASTGCLEVGCQQGDATTVYCGPYAVSYNYWLDGGQPGSDARNPNAHVECLLDKNCATATVVGYMTKYRRDCDGDGHITCQDYALIHKAGPLGCNRTWPLDSKYWRAFAKCWSARTNDGGLSGDGLLDPRSAI</sequence>
<dbReference type="PANTHER" id="PTHR11195:SF13">
    <property type="entry name" value="INVERTEBRATE-TYPE LYSOZYME 2-RELATED"/>
    <property type="match status" value="1"/>
</dbReference>
<keyword evidence="7" id="KW-0326">Glycosidase</keyword>
<name>A0ABY6LXM7_9ARAC</name>
<gene>
    <name evidence="8" type="ORF">LAZ67_X001745</name>
</gene>
<dbReference type="EC" id="3.2.1.17" evidence="2"/>
<dbReference type="EMBL" id="CP092886">
    <property type="protein sequence ID" value="UYV84285.1"/>
    <property type="molecule type" value="Genomic_DNA"/>
</dbReference>
<evidence type="ECO:0000256" key="1">
    <source>
        <dbReference type="ARBA" id="ARBA00000632"/>
    </source>
</evidence>
<keyword evidence="5" id="KW-0378">Hydrolase</keyword>
<comment type="catalytic activity">
    <reaction evidence="1">
        <text>Hydrolysis of (1-&gt;4)-beta-linkages between N-acetylmuramic acid and N-acetyl-D-glucosamine residues in a peptidoglycan and between N-acetyl-D-glucosamine residues in chitodextrins.</text>
        <dbReference type="EC" id="3.2.1.17"/>
    </reaction>
</comment>
<proteinExistence type="predicted"/>